<dbReference type="GO" id="GO:0005737">
    <property type="term" value="C:cytoplasm"/>
    <property type="evidence" value="ECO:0007669"/>
    <property type="project" value="TreeGrafter"/>
</dbReference>
<feature type="compositionally biased region" description="Low complexity" evidence="3">
    <location>
        <begin position="223"/>
        <end position="245"/>
    </location>
</feature>
<dbReference type="InterPro" id="IPR002068">
    <property type="entry name" value="A-crystallin/Hsp20_dom"/>
</dbReference>
<evidence type="ECO:0000256" key="2">
    <source>
        <dbReference type="RuleBase" id="RU003616"/>
    </source>
</evidence>
<accession>A0A4S2L720</accession>
<dbReference type="CDD" id="cd06526">
    <property type="entry name" value="metazoan_ACD"/>
    <property type="match status" value="2"/>
</dbReference>
<gene>
    <name evidence="5" type="ORF">CRM22_009547</name>
</gene>
<dbReference type="Pfam" id="PF00011">
    <property type="entry name" value="HSP20"/>
    <property type="match status" value="2"/>
</dbReference>
<dbReference type="PANTHER" id="PTHR45640">
    <property type="entry name" value="HEAT SHOCK PROTEIN HSP-12.2-RELATED"/>
    <property type="match status" value="1"/>
</dbReference>
<evidence type="ECO:0000256" key="1">
    <source>
        <dbReference type="PROSITE-ProRule" id="PRU00285"/>
    </source>
</evidence>
<dbReference type="EMBL" id="SJOL01009213">
    <property type="protein sequence ID" value="TGZ58613.1"/>
    <property type="molecule type" value="Genomic_DNA"/>
</dbReference>
<dbReference type="InterPro" id="IPR001436">
    <property type="entry name" value="Alpha-crystallin/sHSP_animal"/>
</dbReference>
<dbReference type="GO" id="GO:0042026">
    <property type="term" value="P:protein refolding"/>
    <property type="evidence" value="ECO:0007669"/>
    <property type="project" value="TreeGrafter"/>
</dbReference>
<dbReference type="STRING" id="147828.A0A4S2L720"/>
<feature type="compositionally biased region" description="Low complexity" evidence="3">
    <location>
        <begin position="46"/>
        <end position="57"/>
    </location>
</feature>
<keyword evidence="6" id="KW-1185">Reference proteome</keyword>
<feature type="domain" description="SHSP" evidence="4">
    <location>
        <begin position="269"/>
        <end position="380"/>
    </location>
</feature>
<dbReference type="GO" id="GO:0051082">
    <property type="term" value="F:unfolded protein binding"/>
    <property type="evidence" value="ECO:0007669"/>
    <property type="project" value="TreeGrafter"/>
</dbReference>
<feature type="domain" description="SHSP" evidence="4">
    <location>
        <begin position="399"/>
        <end position="495"/>
    </location>
</feature>
<evidence type="ECO:0000256" key="3">
    <source>
        <dbReference type="SAM" id="MobiDB-lite"/>
    </source>
</evidence>
<feature type="region of interest" description="Disordered" evidence="3">
    <location>
        <begin position="33"/>
        <end position="66"/>
    </location>
</feature>
<comment type="caution">
    <text evidence="5">The sequence shown here is derived from an EMBL/GenBank/DDBJ whole genome shotgun (WGS) entry which is preliminary data.</text>
</comment>
<proteinExistence type="inferred from homology"/>
<feature type="compositionally biased region" description="Polar residues" evidence="3">
    <location>
        <begin position="209"/>
        <end position="222"/>
    </location>
</feature>
<comment type="similarity">
    <text evidence="1 2">Belongs to the small heat shock protein (HSP20) family.</text>
</comment>
<evidence type="ECO:0000313" key="5">
    <source>
        <dbReference type="EMBL" id="TGZ58613.1"/>
    </source>
</evidence>
<dbReference type="InterPro" id="IPR008978">
    <property type="entry name" value="HSP20-like_chaperone"/>
</dbReference>
<dbReference type="Gene3D" id="2.60.40.790">
    <property type="match status" value="2"/>
</dbReference>
<organism evidence="5 6">
    <name type="scientific">Opisthorchis felineus</name>
    <dbReference type="NCBI Taxonomy" id="147828"/>
    <lineage>
        <taxon>Eukaryota</taxon>
        <taxon>Metazoa</taxon>
        <taxon>Spiralia</taxon>
        <taxon>Lophotrochozoa</taxon>
        <taxon>Platyhelminthes</taxon>
        <taxon>Trematoda</taxon>
        <taxon>Digenea</taxon>
        <taxon>Opisthorchiida</taxon>
        <taxon>Opisthorchiata</taxon>
        <taxon>Opisthorchiidae</taxon>
        <taxon>Opisthorchis</taxon>
    </lineage>
</organism>
<dbReference type="SUPFAM" id="SSF49764">
    <property type="entry name" value="HSP20-like chaperones"/>
    <property type="match status" value="2"/>
</dbReference>
<dbReference type="AlphaFoldDB" id="A0A4S2L720"/>
<name>A0A4S2L720_OPIFE</name>
<dbReference type="PROSITE" id="PS01031">
    <property type="entry name" value="SHSP"/>
    <property type="match status" value="2"/>
</dbReference>
<dbReference type="GO" id="GO:0009408">
    <property type="term" value="P:response to heat"/>
    <property type="evidence" value="ECO:0007669"/>
    <property type="project" value="TreeGrafter"/>
</dbReference>
<dbReference type="OrthoDB" id="10060792at2759"/>
<feature type="region of interest" description="Disordered" evidence="3">
    <location>
        <begin position="101"/>
        <end position="135"/>
    </location>
</feature>
<protein>
    <recommendedName>
        <fullName evidence="4">SHSP domain-containing protein</fullName>
    </recommendedName>
</protein>
<reference evidence="5 6" key="1">
    <citation type="journal article" date="2019" name="BMC Genomics">
        <title>New insights from Opisthorchis felineus genome: update on genomics of the epidemiologically important liver flukes.</title>
        <authorList>
            <person name="Ershov N.I."/>
            <person name="Mordvinov V.A."/>
            <person name="Prokhortchouk E.B."/>
            <person name="Pakharukova M.Y."/>
            <person name="Gunbin K.V."/>
            <person name="Ustyantsev K."/>
            <person name="Genaev M.A."/>
            <person name="Blinov A.G."/>
            <person name="Mazur A."/>
            <person name="Boulygina E."/>
            <person name="Tsygankova S."/>
            <person name="Khrameeva E."/>
            <person name="Chekanov N."/>
            <person name="Fan G."/>
            <person name="Xiao A."/>
            <person name="Zhang H."/>
            <person name="Xu X."/>
            <person name="Yang H."/>
            <person name="Solovyev V."/>
            <person name="Lee S.M."/>
            <person name="Liu X."/>
            <person name="Afonnikov D.A."/>
            <person name="Skryabin K.G."/>
        </authorList>
    </citation>
    <scope>NUCLEOTIDE SEQUENCE [LARGE SCALE GENOMIC DNA]</scope>
    <source>
        <strain evidence="5">AK-0245</strain>
        <tissue evidence="5">Whole organism</tissue>
    </source>
</reference>
<evidence type="ECO:0000259" key="4">
    <source>
        <dbReference type="PROSITE" id="PS01031"/>
    </source>
</evidence>
<dbReference type="GO" id="GO:0005634">
    <property type="term" value="C:nucleus"/>
    <property type="evidence" value="ECO:0007669"/>
    <property type="project" value="TreeGrafter"/>
</dbReference>
<feature type="region of interest" description="Disordered" evidence="3">
    <location>
        <begin position="173"/>
        <end position="253"/>
    </location>
</feature>
<sequence length="495" mass="54624">MSDYRTQVNIPVTRDARTFEQCRKDMFNNLERRTSTRLNDRVGAPSDTSATSLTTDSGIAGNTFRSPDDWDREVDRWIGESRRRWNEEMRRMRQDMFALEPGECGVSQNSSNEQKSSSRKQTRHPRPVDDFTMDRWGPMDTLGSFDHPTSHSSMIARMEREMETLRQQMGDMTSLGPTRFPGTGGRTIQSSSTSRVTTSTTSGTGDPRSMQTRSNVQESVQHSRTVNGVTTGTSSHSSMSSKSTGPEALRLTQGGTPGALLPQGSVPGGVMNFLKDAYELDEDGQVHFKVRFDAKDFAPEDIDVTTVDNRLTVHAKKVSKTGGNETAKEFSRTVDLPQSIDHEHFQCNLTEDGVLILDAPVKAPDYQSITFDKDSHLSIRPKSEAELRATSSSTCNPLLVPLGVSGPTILNDGPSGRKLHLEVPIDPEYKAENLCVRMDANRIIVSGKQQSTSGGRATQEFSRSYEVPETVDPFSVTAQLSGTTLIIEAPLLCSM</sequence>
<dbReference type="Proteomes" id="UP000308267">
    <property type="component" value="Unassembled WGS sequence"/>
</dbReference>
<evidence type="ECO:0000313" key="6">
    <source>
        <dbReference type="Proteomes" id="UP000308267"/>
    </source>
</evidence>
<feature type="compositionally biased region" description="Low complexity" evidence="3">
    <location>
        <begin position="176"/>
        <end position="204"/>
    </location>
</feature>
<dbReference type="PANTHER" id="PTHR45640:SF26">
    <property type="entry name" value="RE23625P"/>
    <property type="match status" value="1"/>
</dbReference>